<comment type="caution">
    <text evidence="2">The sequence shown here is derived from an EMBL/GenBank/DDBJ whole genome shotgun (WGS) entry which is preliminary data.</text>
</comment>
<evidence type="ECO:0000313" key="2">
    <source>
        <dbReference type="EMBL" id="RXW20540.1"/>
    </source>
</evidence>
<gene>
    <name evidence="2" type="ORF">EST38_g5308</name>
</gene>
<dbReference type="EMBL" id="SDEE01000144">
    <property type="protein sequence ID" value="RXW20540.1"/>
    <property type="molecule type" value="Genomic_DNA"/>
</dbReference>
<protein>
    <recommendedName>
        <fullName evidence="4">F-box domain-containing protein</fullName>
    </recommendedName>
</protein>
<keyword evidence="3" id="KW-1185">Reference proteome</keyword>
<evidence type="ECO:0000313" key="3">
    <source>
        <dbReference type="Proteomes" id="UP000290288"/>
    </source>
</evidence>
<evidence type="ECO:0000256" key="1">
    <source>
        <dbReference type="SAM" id="MobiDB-lite"/>
    </source>
</evidence>
<feature type="compositionally biased region" description="Acidic residues" evidence="1">
    <location>
        <begin position="136"/>
        <end position="161"/>
    </location>
</feature>
<organism evidence="2 3">
    <name type="scientific">Candolleomyces aberdarensis</name>
    <dbReference type="NCBI Taxonomy" id="2316362"/>
    <lineage>
        <taxon>Eukaryota</taxon>
        <taxon>Fungi</taxon>
        <taxon>Dikarya</taxon>
        <taxon>Basidiomycota</taxon>
        <taxon>Agaricomycotina</taxon>
        <taxon>Agaricomycetes</taxon>
        <taxon>Agaricomycetidae</taxon>
        <taxon>Agaricales</taxon>
        <taxon>Agaricineae</taxon>
        <taxon>Psathyrellaceae</taxon>
        <taxon>Candolleomyces</taxon>
    </lineage>
</organism>
<proteinExistence type="predicted"/>
<evidence type="ECO:0008006" key="4">
    <source>
        <dbReference type="Google" id="ProtNLM"/>
    </source>
</evidence>
<feature type="region of interest" description="Disordered" evidence="1">
    <location>
        <begin position="114"/>
        <end position="191"/>
    </location>
</feature>
<reference evidence="2 3" key="1">
    <citation type="submission" date="2019-01" db="EMBL/GenBank/DDBJ databases">
        <title>Draft genome sequence of Psathyrella aberdarensis IHI B618.</title>
        <authorList>
            <person name="Buettner E."/>
            <person name="Kellner H."/>
        </authorList>
    </citation>
    <scope>NUCLEOTIDE SEQUENCE [LARGE SCALE GENOMIC DNA]</scope>
    <source>
        <strain evidence="2 3">IHI B618</strain>
    </source>
</reference>
<accession>A0A4Q2DKD7</accession>
<feature type="compositionally biased region" description="Acidic residues" evidence="1">
    <location>
        <begin position="179"/>
        <end position="191"/>
    </location>
</feature>
<dbReference type="OrthoDB" id="2748701at2759"/>
<dbReference type="AlphaFoldDB" id="A0A4Q2DKD7"/>
<sequence>MLPDLPLELWHRILSFTCAESDDDFNCNTPLVLSRTCHALRRASQYHRYHSVTIRGWEHLLAFEEQLNSPSTSTGTPGEEALALLHNRNEGLRAVGHSGTVHLNVEIEELRGIAYPDGDEDVDEGTSDETYVPSSDSEEEGDEEVKEGNEDADGGENDELDGSCGSEGSDVLDVQSSGSEDDEVDGSEDDDEALIEEQAHESAEISDFELAEFVSDAEGIAEEKHVSLLDSEAQLLSHLQGGRLTALARIEFRVFSALRRLLLACAPTLEVLTLRWKPRSTFFLEAVFPTLPRLRRLVWDSDKEGCRKMTPISCERESPAPVVFPVLQHLDIKAESNTRMVEDLFLLGPGVPKVSAPQALLPKVALPVATKEVYICVGPAWEGSLGQLDGAEVSRLYPWPNAKHRSVAATYYAVPRTKAQHLKALLKQLAHFTQEMIKDGRGDDDPNLQHGIDVCIDLKSRLGCE</sequence>
<feature type="compositionally biased region" description="Acidic residues" evidence="1">
    <location>
        <begin position="117"/>
        <end position="127"/>
    </location>
</feature>
<dbReference type="Proteomes" id="UP000290288">
    <property type="component" value="Unassembled WGS sequence"/>
</dbReference>
<name>A0A4Q2DKD7_9AGAR</name>